<dbReference type="InterPro" id="IPR032248">
    <property type="entry name" value="DUF4823"/>
</dbReference>
<dbReference type="EMBL" id="MDTU01000001">
    <property type="protein sequence ID" value="ODN44050.1"/>
    <property type="molecule type" value="Genomic_DNA"/>
</dbReference>
<evidence type="ECO:0000313" key="2">
    <source>
        <dbReference type="Proteomes" id="UP000094329"/>
    </source>
</evidence>
<name>A0ABX3A9E0_9GAMM</name>
<reference evidence="1 2" key="1">
    <citation type="submission" date="2016-08" db="EMBL/GenBank/DDBJ databases">
        <title>Draft genome sequence of Candidatus Piscirickettsia litoralis, from seawater.</title>
        <authorList>
            <person name="Wan X."/>
            <person name="Lee A.J."/>
            <person name="Hou S."/>
            <person name="Donachie S.P."/>
        </authorList>
    </citation>
    <scope>NUCLEOTIDE SEQUENCE [LARGE SCALE GENOMIC DNA]</scope>
    <source>
        <strain evidence="1 2">Y2</strain>
    </source>
</reference>
<keyword evidence="2" id="KW-1185">Reference proteome</keyword>
<dbReference type="Proteomes" id="UP000094329">
    <property type="component" value="Unassembled WGS sequence"/>
</dbReference>
<comment type="caution">
    <text evidence="1">The sequence shown here is derived from an EMBL/GenBank/DDBJ whole genome shotgun (WGS) entry which is preliminary data.</text>
</comment>
<evidence type="ECO:0000313" key="1">
    <source>
        <dbReference type="EMBL" id="ODN44050.1"/>
    </source>
</evidence>
<protein>
    <submittedName>
        <fullName evidence="1">DUF4823 domain-containing protein</fullName>
    </submittedName>
</protein>
<gene>
    <name evidence="1" type="ORF">BGC07_08910</name>
</gene>
<organism evidence="1 2">
    <name type="scientific">Piscirickettsia litoralis</name>
    <dbReference type="NCBI Taxonomy" id="1891921"/>
    <lineage>
        <taxon>Bacteria</taxon>
        <taxon>Pseudomonadati</taxon>
        <taxon>Pseudomonadota</taxon>
        <taxon>Gammaproteobacteria</taxon>
        <taxon>Thiotrichales</taxon>
        <taxon>Piscirickettsiaceae</taxon>
        <taxon>Piscirickettsia</taxon>
    </lineage>
</organism>
<sequence length="195" mass="22323">MYQFTALLLFISLIVGCVSHYNYYTPRPNDRDSCGLLADNESVYIGTAENFHLGDKYYTGSGDQISQLLLEEINKYVIHIKRSKHNVTLQQGLTQAHSEGYAIYIYPQIIRWQRPMGTMSWLVDHTEVRLSLYNVKHGKLVSDIIVRAGQPVASQWFEKSSQRLQLAFSRIVSRWYTCTKNQLEPTAPGLDATDS</sequence>
<accession>A0ABX3A9E0</accession>
<proteinExistence type="predicted"/>
<dbReference type="Pfam" id="PF16105">
    <property type="entry name" value="DUF4823"/>
    <property type="match status" value="1"/>
</dbReference>